<dbReference type="EMBL" id="LODT01000035">
    <property type="protein sequence ID" value="KYQ91385.1"/>
    <property type="molecule type" value="Genomic_DNA"/>
</dbReference>
<dbReference type="AlphaFoldDB" id="A0A151ZBT2"/>
<keyword evidence="1" id="KW-0472">Membrane</keyword>
<keyword evidence="2" id="KW-0732">Signal</keyword>
<evidence type="ECO:0000256" key="1">
    <source>
        <dbReference type="SAM" id="Phobius"/>
    </source>
</evidence>
<accession>A0A151ZBT2</accession>
<feature type="signal peptide" evidence="2">
    <location>
        <begin position="1"/>
        <end position="20"/>
    </location>
</feature>
<name>A0A151ZBT2_TIELA</name>
<protein>
    <recommendedName>
        <fullName evidence="5">Transmembrane protein</fullName>
    </recommendedName>
</protein>
<evidence type="ECO:0000256" key="2">
    <source>
        <dbReference type="SAM" id="SignalP"/>
    </source>
</evidence>
<reference evidence="3 4" key="1">
    <citation type="submission" date="2015-12" db="EMBL/GenBank/DDBJ databases">
        <title>Dictyostelia acquired genes for synthesis and detection of signals that induce cell-type specialization by lateral gene transfer from prokaryotes.</title>
        <authorList>
            <person name="Gloeckner G."/>
            <person name="Schaap P."/>
        </authorList>
    </citation>
    <scope>NUCLEOTIDE SEQUENCE [LARGE SCALE GENOMIC DNA]</scope>
    <source>
        <strain evidence="3 4">TK</strain>
    </source>
</reference>
<feature type="chain" id="PRO_5007593184" description="Transmembrane protein" evidence="2">
    <location>
        <begin position="21"/>
        <end position="67"/>
    </location>
</feature>
<keyword evidence="1" id="KW-0812">Transmembrane</keyword>
<organism evidence="3 4">
    <name type="scientific">Tieghemostelium lacteum</name>
    <name type="common">Slime mold</name>
    <name type="synonym">Dictyostelium lacteum</name>
    <dbReference type="NCBI Taxonomy" id="361077"/>
    <lineage>
        <taxon>Eukaryota</taxon>
        <taxon>Amoebozoa</taxon>
        <taxon>Evosea</taxon>
        <taxon>Eumycetozoa</taxon>
        <taxon>Dictyostelia</taxon>
        <taxon>Dictyosteliales</taxon>
        <taxon>Raperosteliaceae</taxon>
        <taxon>Tieghemostelium</taxon>
    </lineage>
</organism>
<evidence type="ECO:0000313" key="3">
    <source>
        <dbReference type="EMBL" id="KYQ91385.1"/>
    </source>
</evidence>
<dbReference type="Proteomes" id="UP000076078">
    <property type="component" value="Unassembled WGS sequence"/>
</dbReference>
<gene>
    <name evidence="3" type="ORF">DLAC_08342</name>
</gene>
<feature type="transmembrane region" description="Helical" evidence="1">
    <location>
        <begin position="30"/>
        <end position="48"/>
    </location>
</feature>
<sequence length="67" mass="7047">MELIKVIFLILLSLISVTLASGSESVHSSGILGGILAALCFGIIGNLTKKLAPKFIFSLLPYHSVSC</sequence>
<keyword evidence="1" id="KW-1133">Transmembrane helix</keyword>
<dbReference type="OrthoDB" id="10456583at2759"/>
<evidence type="ECO:0008006" key="5">
    <source>
        <dbReference type="Google" id="ProtNLM"/>
    </source>
</evidence>
<keyword evidence="4" id="KW-1185">Reference proteome</keyword>
<dbReference type="InParanoid" id="A0A151ZBT2"/>
<comment type="caution">
    <text evidence="3">The sequence shown here is derived from an EMBL/GenBank/DDBJ whole genome shotgun (WGS) entry which is preliminary data.</text>
</comment>
<evidence type="ECO:0000313" key="4">
    <source>
        <dbReference type="Proteomes" id="UP000076078"/>
    </source>
</evidence>
<proteinExistence type="predicted"/>
<dbReference type="FunCoup" id="A0A151ZBT2">
    <property type="interactions" value="738"/>
</dbReference>